<proteinExistence type="predicted"/>
<gene>
    <name evidence="1" type="ORF">RHGRI_019982</name>
</gene>
<evidence type="ECO:0000313" key="2">
    <source>
        <dbReference type="Proteomes" id="UP000823749"/>
    </source>
</evidence>
<comment type="caution">
    <text evidence="1">The sequence shown here is derived from an EMBL/GenBank/DDBJ whole genome shotgun (WGS) entry which is preliminary data.</text>
</comment>
<evidence type="ECO:0000313" key="1">
    <source>
        <dbReference type="EMBL" id="KAG5539624.1"/>
    </source>
</evidence>
<reference evidence="1" key="1">
    <citation type="submission" date="2020-08" db="EMBL/GenBank/DDBJ databases">
        <title>Plant Genome Project.</title>
        <authorList>
            <person name="Zhang R.-G."/>
        </authorList>
    </citation>
    <scope>NUCLEOTIDE SEQUENCE</scope>
    <source>
        <strain evidence="1">WSP0</strain>
        <tissue evidence="1">Leaf</tissue>
    </source>
</reference>
<name>A0AAV6JJA9_9ERIC</name>
<accession>A0AAV6JJA9</accession>
<sequence length="119" mass="12814">MLVFPEEEAMMLLVIVCLSPSDFGLFIKEIATPMRGTASFLSARNIFKQICPAKGAWGTVATSTPKKQTSNDIGAAEGKRITNDRVDPIVAFSKPPPLLPVLGPFVALSVVESWYSDDG</sequence>
<dbReference type="Proteomes" id="UP000823749">
    <property type="component" value="Chromosome 7"/>
</dbReference>
<dbReference type="AlphaFoldDB" id="A0AAV6JJA9"/>
<keyword evidence="2" id="KW-1185">Reference proteome</keyword>
<protein>
    <submittedName>
        <fullName evidence="1">Uncharacterized protein</fullName>
    </submittedName>
</protein>
<dbReference type="EMBL" id="JACTNZ010000007">
    <property type="protein sequence ID" value="KAG5539624.1"/>
    <property type="molecule type" value="Genomic_DNA"/>
</dbReference>
<organism evidence="1 2">
    <name type="scientific">Rhododendron griersonianum</name>
    <dbReference type="NCBI Taxonomy" id="479676"/>
    <lineage>
        <taxon>Eukaryota</taxon>
        <taxon>Viridiplantae</taxon>
        <taxon>Streptophyta</taxon>
        <taxon>Embryophyta</taxon>
        <taxon>Tracheophyta</taxon>
        <taxon>Spermatophyta</taxon>
        <taxon>Magnoliopsida</taxon>
        <taxon>eudicotyledons</taxon>
        <taxon>Gunneridae</taxon>
        <taxon>Pentapetalae</taxon>
        <taxon>asterids</taxon>
        <taxon>Ericales</taxon>
        <taxon>Ericaceae</taxon>
        <taxon>Ericoideae</taxon>
        <taxon>Rhodoreae</taxon>
        <taxon>Rhododendron</taxon>
    </lineage>
</organism>